<dbReference type="InterPro" id="IPR050739">
    <property type="entry name" value="MFP"/>
</dbReference>
<comment type="similarity">
    <text evidence="2 9">Belongs to the membrane fusion protein (MFP) (TC 8.A.1) family.</text>
</comment>
<organism evidence="13 14">
    <name type="scientific">Rhodalgimonas zhirmunskyi</name>
    <dbReference type="NCBI Taxonomy" id="2964767"/>
    <lineage>
        <taxon>Bacteria</taxon>
        <taxon>Pseudomonadati</taxon>
        <taxon>Pseudomonadota</taxon>
        <taxon>Alphaproteobacteria</taxon>
        <taxon>Rhodobacterales</taxon>
        <taxon>Roseobacteraceae</taxon>
        <taxon>Rhodalgimonas</taxon>
    </lineage>
</organism>
<evidence type="ECO:0000256" key="7">
    <source>
        <dbReference type="ARBA" id="ARBA00022989"/>
    </source>
</evidence>
<keyword evidence="7 9" id="KW-1133">Transmembrane helix</keyword>
<dbReference type="AlphaFoldDB" id="A0AAJ1UH31"/>
<dbReference type="GO" id="GO:0015031">
    <property type="term" value="P:protein transport"/>
    <property type="evidence" value="ECO:0007669"/>
    <property type="project" value="InterPro"/>
</dbReference>
<evidence type="ECO:0000256" key="10">
    <source>
        <dbReference type="SAM" id="Coils"/>
    </source>
</evidence>
<feature type="transmembrane region" description="Helical" evidence="9">
    <location>
        <begin position="12"/>
        <end position="37"/>
    </location>
</feature>
<dbReference type="InterPro" id="IPR058982">
    <property type="entry name" value="Beta-barrel_AprE"/>
</dbReference>
<dbReference type="InterPro" id="IPR058781">
    <property type="entry name" value="HH_AprE-like"/>
</dbReference>
<keyword evidence="5 9" id="KW-0997">Cell inner membrane</keyword>
<feature type="coiled-coil region" evidence="10">
    <location>
        <begin position="227"/>
        <end position="283"/>
    </location>
</feature>
<dbReference type="RefSeq" id="WP_317627401.1">
    <property type="nucleotide sequence ID" value="NZ_JANFFA010000006.1"/>
</dbReference>
<dbReference type="InterPro" id="IPR010129">
    <property type="entry name" value="T1SS_HlyD"/>
</dbReference>
<dbReference type="PRINTS" id="PR01490">
    <property type="entry name" value="RTXTOXIND"/>
</dbReference>
<evidence type="ECO:0000256" key="2">
    <source>
        <dbReference type="ARBA" id="ARBA00009477"/>
    </source>
</evidence>
<evidence type="ECO:0000256" key="1">
    <source>
        <dbReference type="ARBA" id="ARBA00004377"/>
    </source>
</evidence>
<keyword evidence="8 9" id="KW-0472">Membrane</keyword>
<evidence type="ECO:0000256" key="9">
    <source>
        <dbReference type="RuleBase" id="RU365093"/>
    </source>
</evidence>
<sequence>MLDKKQLRAKWPARLPMTIGIIGFLLLVGGFGGWAVFSKIEGAVIASGRIEVDQNRQVVQHRYGGIVSEILVDEGDRVAAGQMLIKLDPTELNSQLSIVESELFELMARRARLESERDSESEIDFPAELLEQSRTDPEVAELVRGQTNLIKARSETDRQEIDQLNRQAEQLTDQIEGIKAQSDAIRSQLSLIGTELESQQALFDKGLAQASRLLALQREQARLSGTLGELTARRAQAEARITEVEIEALKLGASRREEAITQLRDLRIRELNLSEQRNALREQLSRLDITAPVSGIVYNLRVHAPRSVIQPADPLLFLVPQDRPLVISAQVSPLHVDKVFVGQGVWLKFPAFDQRETPDLAGHVTKLSADAFADEQTGATFYRAEVALDDGEILKLPSSVALLPGMPVEAFIRTEKRTPIAYLLQPFIVYFNKAMRES</sequence>
<protein>
    <recommendedName>
        <fullName evidence="9">Membrane fusion protein (MFP) family protein</fullName>
    </recommendedName>
</protein>
<evidence type="ECO:0000256" key="8">
    <source>
        <dbReference type="ARBA" id="ARBA00023136"/>
    </source>
</evidence>
<comment type="caution">
    <text evidence="13">The sequence shown here is derived from an EMBL/GenBank/DDBJ whole genome shotgun (WGS) entry which is preliminary data.</text>
</comment>
<keyword evidence="6 9" id="KW-0812">Transmembrane</keyword>
<feature type="domain" description="AprE-like long alpha-helical hairpin" evidence="11">
    <location>
        <begin position="94"/>
        <end position="283"/>
    </location>
</feature>
<comment type="subcellular location">
    <subcellularLocation>
        <location evidence="1 9">Cell inner membrane</location>
        <topology evidence="1 9">Single-pass membrane protein</topology>
    </subcellularLocation>
</comment>
<evidence type="ECO:0000256" key="3">
    <source>
        <dbReference type="ARBA" id="ARBA00022448"/>
    </source>
</evidence>
<dbReference type="Proteomes" id="UP001227162">
    <property type="component" value="Unassembled WGS sequence"/>
</dbReference>
<dbReference type="PANTHER" id="PTHR30386:SF17">
    <property type="entry name" value="ALKALINE PROTEASE SECRETION PROTEIN APRE"/>
    <property type="match status" value="1"/>
</dbReference>
<evidence type="ECO:0000256" key="6">
    <source>
        <dbReference type="ARBA" id="ARBA00022692"/>
    </source>
</evidence>
<dbReference type="EMBL" id="JANFFA010000006">
    <property type="protein sequence ID" value="MDQ2095777.1"/>
    <property type="molecule type" value="Genomic_DNA"/>
</dbReference>
<proteinExistence type="inferred from homology"/>
<keyword evidence="4 9" id="KW-1003">Cell membrane</keyword>
<evidence type="ECO:0000259" key="11">
    <source>
        <dbReference type="Pfam" id="PF25994"/>
    </source>
</evidence>
<evidence type="ECO:0000259" key="12">
    <source>
        <dbReference type="Pfam" id="PF26002"/>
    </source>
</evidence>
<name>A0AAJ1UH31_9RHOB</name>
<evidence type="ECO:0000313" key="13">
    <source>
        <dbReference type="EMBL" id="MDQ2095777.1"/>
    </source>
</evidence>
<dbReference type="Gene3D" id="1.10.287.470">
    <property type="entry name" value="Helix hairpin bin"/>
    <property type="match status" value="1"/>
</dbReference>
<reference evidence="13" key="1">
    <citation type="submission" date="2022-07" db="EMBL/GenBank/DDBJ databases">
        <authorList>
            <person name="Otstavnykh N."/>
            <person name="Isaeva M."/>
            <person name="Bystritskaya E."/>
        </authorList>
    </citation>
    <scope>NUCLEOTIDE SEQUENCE</scope>
    <source>
        <strain evidence="13">10Alg 79</strain>
    </source>
</reference>
<evidence type="ECO:0000256" key="5">
    <source>
        <dbReference type="ARBA" id="ARBA00022519"/>
    </source>
</evidence>
<feature type="domain" description="AprE-like beta-barrel" evidence="12">
    <location>
        <begin position="325"/>
        <end position="415"/>
    </location>
</feature>
<gene>
    <name evidence="13" type="ORF">NOI20_16785</name>
</gene>
<dbReference type="Pfam" id="PF26002">
    <property type="entry name" value="Beta-barrel_AprE"/>
    <property type="match status" value="1"/>
</dbReference>
<evidence type="ECO:0000256" key="4">
    <source>
        <dbReference type="ARBA" id="ARBA00022475"/>
    </source>
</evidence>
<evidence type="ECO:0000313" key="14">
    <source>
        <dbReference type="Proteomes" id="UP001227162"/>
    </source>
</evidence>
<accession>A0AAJ1UH31</accession>
<keyword evidence="3 9" id="KW-0813">Transport</keyword>
<dbReference type="Gene3D" id="2.40.30.170">
    <property type="match status" value="1"/>
</dbReference>
<dbReference type="Pfam" id="PF25994">
    <property type="entry name" value="HH_AprE"/>
    <property type="match status" value="1"/>
</dbReference>
<dbReference type="NCBIfam" id="TIGR01843">
    <property type="entry name" value="type_I_hlyD"/>
    <property type="match status" value="1"/>
</dbReference>
<dbReference type="Gene3D" id="2.40.50.100">
    <property type="match status" value="1"/>
</dbReference>
<keyword evidence="14" id="KW-1185">Reference proteome</keyword>
<dbReference type="PANTHER" id="PTHR30386">
    <property type="entry name" value="MEMBRANE FUSION SUBUNIT OF EMRAB-TOLC MULTIDRUG EFFLUX PUMP"/>
    <property type="match status" value="1"/>
</dbReference>
<reference evidence="13" key="2">
    <citation type="submission" date="2023-04" db="EMBL/GenBank/DDBJ databases">
        <title>'Rhodoalgimonas zhirmunskyi' gen. nov., isolated from a red alga.</title>
        <authorList>
            <person name="Nedashkovskaya O.I."/>
            <person name="Otstavnykh N.Y."/>
            <person name="Bystritskaya E.P."/>
            <person name="Balabanova L.A."/>
            <person name="Isaeva M.P."/>
        </authorList>
    </citation>
    <scope>NUCLEOTIDE SEQUENCE</scope>
    <source>
        <strain evidence="13">10Alg 79</strain>
    </source>
</reference>
<feature type="coiled-coil region" evidence="10">
    <location>
        <begin position="154"/>
        <end position="188"/>
    </location>
</feature>
<dbReference type="GO" id="GO:0005886">
    <property type="term" value="C:plasma membrane"/>
    <property type="evidence" value="ECO:0007669"/>
    <property type="project" value="UniProtKB-SubCell"/>
</dbReference>
<keyword evidence="10" id="KW-0175">Coiled coil</keyword>